<protein>
    <submittedName>
        <fullName evidence="7">CidA/LrgA family holin-like protein</fullName>
    </submittedName>
</protein>
<evidence type="ECO:0000256" key="1">
    <source>
        <dbReference type="ARBA" id="ARBA00004651"/>
    </source>
</evidence>
<dbReference type="PANTHER" id="PTHR33931">
    <property type="entry name" value="HOLIN-LIKE PROTEIN CIDA-RELATED"/>
    <property type="match status" value="1"/>
</dbReference>
<dbReference type="Proteomes" id="UP001596250">
    <property type="component" value="Unassembled WGS sequence"/>
</dbReference>
<dbReference type="RefSeq" id="WP_379896548.1">
    <property type="nucleotide sequence ID" value="NZ_CBCSCT010000005.1"/>
</dbReference>
<comment type="caution">
    <text evidence="7">The sequence shown here is derived from an EMBL/GenBank/DDBJ whole genome shotgun (WGS) entry which is preliminary data.</text>
</comment>
<feature type="transmembrane region" description="Helical" evidence="6">
    <location>
        <begin position="93"/>
        <end position="111"/>
    </location>
</feature>
<evidence type="ECO:0000256" key="6">
    <source>
        <dbReference type="SAM" id="Phobius"/>
    </source>
</evidence>
<evidence type="ECO:0000256" key="2">
    <source>
        <dbReference type="ARBA" id="ARBA00022475"/>
    </source>
</evidence>
<comment type="subcellular location">
    <subcellularLocation>
        <location evidence="1">Cell membrane</location>
        <topology evidence="1">Multi-pass membrane protein</topology>
    </subcellularLocation>
</comment>
<keyword evidence="5 6" id="KW-0472">Membrane</keyword>
<sequence length="123" mass="13354">MVAAYKSTVQIGLLIAIASISNLLAEWLHLPIPGSIIGLIVTFILLKMHVLKLEWLEMGASFLLAELLLFFVPSAVGIISYKQLLLHDGLRVLLIVGIGTAVVMMSSGLLAQKFADVKEREGK</sequence>
<keyword evidence="8" id="KW-1185">Reference proteome</keyword>
<dbReference type="PANTHER" id="PTHR33931:SF2">
    <property type="entry name" value="HOLIN-LIKE PROTEIN CIDA"/>
    <property type="match status" value="1"/>
</dbReference>
<evidence type="ECO:0000313" key="7">
    <source>
        <dbReference type="EMBL" id="MFC5989005.1"/>
    </source>
</evidence>
<dbReference type="Pfam" id="PF03788">
    <property type="entry name" value="LrgA"/>
    <property type="match status" value="1"/>
</dbReference>
<feature type="transmembrane region" description="Helical" evidence="6">
    <location>
        <begin position="62"/>
        <end position="81"/>
    </location>
</feature>
<evidence type="ECO:0000313" key="8">
    <source>
        <dbReference type="Proteomes" id="UP001596250"/>
    </source>
</evidence>
<evidence type="ECO:0000256" key="4">
    <source>
        <dbReference type="ARBA" id="ARBA00022989"/>
    </source>
</evidence>
<gene>
    <name evidence="7" type="ORF">ACFPXP_21590</name>
</gene>
<keyword evidence="3 6" id="KW-0812">Transmembrane</keyword>
<proteinExistence type="predicted"/>
<organism evidence="7 8">
    <name type="scientific">Marinicrinis lubricantis</name>
    <dbReference type="NCBI Taxonomy" id="2086470"/>
    <lineage>
        <taxon>Bacteria</taxon>
        <taxon>Bacillati</taxon>
        <taxon>Bacillota</taxon>
        <taxon>Bacilli</taxon>
        <taxon>Bacillales</taxon>
        <taxon>Paenibacillaceae</taxon>
    </lineage>
</organism>
<keyword evidence="2" id="KW-1003">Cell membrane</keyword>
<keyword evidence="4 6" id="KW-1133">Transmembrane helix</keyword>
<evidence type="ECO:0000256" key="3">
    <source>
        <dbReference type="ARBA" id="ARBA00022692"/>
    </source>
</evidence>
<name>A0ABW1IV51_9BACL</name>
<dbReference type="NCBIfam" id="NF002460">
    <property type="entry name" value="PRK01658.1"/>
    <property type="match status" value="1"/>
</dbReference>
<evidence type="ECO:0000256" key="5">
    <source>
        <dbReference type="ARBA" id="ARBA00023136"/>
    </source>
</evidence>
<accession>A0ABW1IV51</accession>
<dbReference type="InterPro" id="IPR005538">
    <property type="entry name" value="LrgA/CidA"/>
</dbReference>
<feature type="transmembrane region" description="Helical" evidence="6">
    <location>
        <begin position="31"/>
        <end position="50"/>
    </location>
</feature>
<dbReference type="EMBL" id="JBHSQV010000186">
    <property type="protein sequence ID" value="MFC5989005.1"/>
    <property type="molecule type" value="Genomic_DNA"/>
</dbReference>
<reference evidence="8" key="1">
    <citation type="journal article" date="2019" name="Int. J. Syst. Evol. Microbiol.">
        <title>The Global Catalogue of Microorganisms (GCM) 10K type strain sequencing project: providing services to taxonomists for standard genome sequencing and annotation.</title>
        <authorList>
            <consortium name="The Broad Institute Genomics Platform"/>
            <consortium name="The Broad Institute Genome Sequencing Center for Infectious Disease"/>
            <person name="Wu L."/>
            <person name="Ma J."/>
        </authorList>
    </citation>
    <scope>NUCLEOTIDE SEQUENCE [LARGE SCALE GENOMIC DNA]</scope>
    <source>
        <strain evidence="8">CCM 8749</strain>
    </source>
</reference>